<dbReference type="STRING" id="1664694.A0A0N0NKI7"/>
<dbReference type="EMBL" id="LFJN01000021">
    <property type="protein sequence ID" value="KPI37889.1"/>
    <property type="molecule type" value="Genomic_DNA"/>
</dbReference>
<keyword evidence="4" id="KW-0804">Transcription</keyword>
<dbReference type="PROSITE" id="PS50048">
    <property type="entry name" value="ZN2_CY6_FUNGAL_2"/>
    <property type="match status" value="1"/>
</dbReference>
<dbReference type="CDD" id="cd12148">
    <property type="entry name" value="fungal_TF_MHR"/>
    <property type="match status" value="1"/>
</dbReference>
<sequence>MTAAVTPPVKKACDACHRRKVKCSGGEPCKNCAQTKLQCTYLAIPQKKGPKGSRAKVISEIRDTQIHLQQQLPPAEGIQQKSSQDPTGALTTPTLLRGQSSPFDFNGPLTPTYSRTPGLLSQQTIDACLAFFFEHLYPTMPIFHQQQLTTLMYSDGSNQQDAYCLVASLCAFVMVQPGMNLNVSGAIGESYAGEPPQNRYGFAKLLLDDLIRVRHGRDYVEQPTLATAQTSFFVFCSYFTLEKQNSCWYYLREASTLVQLMKMHEESTYYQGDAEDNEFKRRTFWLILLSERAYAMERHRTLSVHPTIEFPQMAGPEAEVMQGFVYLSKLFCCIDDDFMALWNKTKSDCSPEWLSRLQQRFCEVLPPDLQATEHQIADLRITQQWLRIMVWQLSVAHGHISSHSQDPALSFLYPIEVVKDLLGDIKELSLASMEVHGVGLIEKLFDVACTLIDVITCVPLDSGNTEPKENLAYILQLVSKLRGGASRYLPLLAARVKEIPSFAPPSQQMPLSIKQGYAGASDHLPTPMMPLTNGGMPQFSNLDMDLRPINRQINANSGIMFDTYSPSTQNSPHLSASPHLERTPDGYPAVGPASLPRSVPAVSPYETYPG</sequence>
<dbReference type="SMART" id="SM00066">
    <property type="entry name" value="GAL4"/>
    <property type="match status" value="1"/>
</dbReference>
<evidence type="ECO:0000256" key="1">
    <source>
        <dbReference type="ARBA" id="ARBA00022723"/>
    </source>
</evidence>
<feature type="compositionally biased region" description="Polar residues" evidence="6">
    <location>
        <begin position="79"/>
        <end position="95"/>
    </location>
</feature>
<evidence type="ECO:0000313" key="9">
    <source>
        <dbReference type="Proteomes" id="UP000038010"/>
    </source>
</evidence>
<feature type="region of interest" description="Disordered" evidence="6">
    <location>
        <begin position="563"/>
        <end position="610"/>
    </location>
</feature>
<dbReference type="InterPro" id="IPR036864">
    <property type="entry name" value="Zn2-C6_fun-type_DNA-bd_sf"/>
</dbReference>
<dbReference type="GO" id="GO:0006351">
    <property type="term" value="P:DNA-templated transcription"/>
    <property type="evidence" value="ECO:0007669"/>
    <property type="project" value="InterPro"/>
</dbReference>
<dbReference type="SUPFAM" id="SSF57701">
    <property type="entry name" value="Zn2/Cys6 DNA-binding domain"/>
    <property type="match status" value="1"/>
</dbReference>
<dbReference type="PANTHER" id="PTHR31668">
    <property type="entry name" value="GLUCOSE TRANSPORT TRANSCRIPTION REGULATOR RGT1-RELATED-RELATED"/>
    <property type="match status" value="1"/>
</dbReference>
<evidence type="ECO:0000256" key="4">
    <source>
        <dbReference type="ARBA" id="ARBA00023163"/>
    </source>
</evidence>
<feature type="compositionally biased region" description="Polar residues" evidence="6">
    <location>
        <begin position="564"/>
        <end position="574"/>
    </location>
</feature>
<keyword evidence="1" id="KW-0479">Metal-binding</keyword>
<dbReference type="InterPro" id="IPR050797">
    <property type="entry name" value="Carb_Metab_Trans_Reg"/>
</dbReference>
<dbReference type="Pfam" id="PF04082">
    <property type="entry name" value="Fungal_trans"/>
    <property type="match status" value="1"/>
</dbReference>
<evidence type="ECO:0000259" key="7">
    <source>
        <dbReference type="PROSITE" id="PS50048"/>
    </source>
</evidence>
<reference evidence="8 9" key="1">
    <citation type="submission" date="2015-06" db="EMBL/GenBank/DDBJ databases">
        <title>Draft genome of the ant-associated black yeast Phialophora attae CBS 131958.</title>
        <authorList>
            <person name="Moreno L.F."/>
            <person name="Stielow B.J."/>
            <person name="de Hoog S."/>
            <person name="Vicente V.A."/>
            <person name="Weiss V.A."/>
            <person name="de Vries M."/>
            <person name="Cruz L.M."/>
            <person name="Souza E.M."/>
        </authorList>
    </citation>
    <scope>NUCLEOTIDE SEQUENCE [LARGE SCALE GENOMIC DNA]</scope>
    <source>
        <strain evidence="8 9">CBS 131958</strain>
    </source>
</reference>
<keyword evidence="3" id="KW-0238">DNA-binding</keyword>
<dbReference type="Gene3D" id="4.10.240.10">
    <property type="entry name" value="Zn(2)-C6 fungal-type DNA-binding domain"/>
    <property type="match status" value="1"/>
</dbReference>
<proteinExistence type="predicted"/>
<dbReference type="VEuPathDB" id="FungiDB:AB675_3074"/>
<feature type="region of interest" description="Disordered" evidence="6">
    <location>
        <begin position="71"/>
        <end position="95"/>
    </location>
</feature>
<dbReference type="RefSeq" id="XP_017997852.1">
    <property type="nucleotide sequence ID" value="XM_018143097.1"/>
</dbReference>
<organism evidence="8 9">
    <name type="scientific">Cyphellophora attinorum</name>
    <dbReference type="NCBI Taxonomy" id="1664694"/>
    <lineage>
        <taxon>Eukaryota</taxon>
        <taxon>Fungi</taxon>
        <taxon>Dikarya</taxon>
        <taxon>Ascomycota</taxon>
        <taxon>Pezizomycotina</taxon>
        <taxon>Eurotiomycetes</taxon>
        <taxon>Chaetothyriomycetidae</taxon>
        <taxon>Chaetothyriales</taxon>
        <taxon>Cyphellophoraceae</taxon>
        <taxon>Cyphellophora</taxon>
    </lineage>
</organism>
<keyword evidence="5" id="KW-0539">Nucleus</keyword>
<feature type="domain" description="Zn(2)-C6 fungal-type" evidence="7">
    <location>
        <begin position="12"/>
        <end position="41"/>
    </location>
</feature>
<dbReference type="GO" id="GO:0003677">
    <property type="term" value="F:DNA binding"/>
    <property type="evidence" value="ECO:0007669"/>
    <property type="project" value="UniProtKB-KW"/>
</dbReference>
<dbReference type="CDD" id="cd00067">
    <property type="entry name" value="GAL4"/>
    <property type="match status" value="1"/>
</dbReference>
<gene>
    <name evidence="8" type="ORF">AB675_3074</name>
</gene>
<dbReference type="GeneID" id="28734977"/>
<dbReference type="Proteomes" id="UP000038010">
    <property type="component" value="Unassembled WGS sequence"/>
</dbReference>
<keyword evidence="9" id="KW-1185">Reference proteome</keyword>
<name>A0A0N0NKI7_9EURO</name>
<comment type="caution">
    <text evidence="8">The sequence shown here is derived from an EMBL/GenBank/DDBJ whole genome shotgun (WGS) entry which is preliminary data.</text>
</comment>
<dbReference type="GO" id="GO:0008270">
    <property type="term" value="F:zinc ion binding"/>
    <property type="evidence" value="ECO:0007669"/>
    <property type="project" value="InterPro"/>
</dbReference>
<evidence type="ECO:0000256" key="2">
    <source>
        <dbReference type="ARBA" id="ARBA00023015"/>
    </source>
</evidence>
<evidence type="ECO:0000256" key="3">
    <source>
        <dbReference type="ARBA" id="ARBA00023125"/>
    </source>
</evidence>
<evidence type="ECO:0000256" key="5">
    <source>
        <dbReference type="ARBA" id="ARBA00023242"/>
    </source>
</evidence>
<protein>
    <submittedName>
        <fullName evidence="8">Putative sucrose utilization protein SUC1</fullName>
    </submittedName>
</protein>
<evidence type="ECO:0000256" key="6">
    <source>
        <dbReference type="SAM" id="MobiDB-lite"/>
    </source>
</evidence>
<dbReference type="GO" id="GO:0000981">
    <property type="term" value="F:DNA-binding transcription factor activity, RNA polymerase II-specific"/>
    <property type="evidence" value="ECO:0007669"/>
    <property type="project" value="InterPro"/>
</dbReference>
<accession>A0A0N0NKI7</accession>
<dbReference type="PANTHER" id="PTHR31668:SF20">
    <property type="entry name" value="ZN(II)2CYS6 TRANSCRIPTION FACTOR (EUROFUNG)"/>
    <property type="match status" value="1"/>
</dbReference>
<dbReference type="InterPro" id="IPR007219">
    <property type="entry name" value="XnlR_reg_dom"/>
</dbReference>
<keyword evidence="2" id="KW-0805">Transcription regulation</keyword>
<dbReference type="AlphaFoldDB" id="A0A0N0NKI7"/>
<evidence type="ECO:0000313" key="8">
    <source>
        <dbReference type="EMBL" id="KPI37889.1"/>
    </source>
</evidence>
<dbReference type="InterPro" id="IPR001138">
    <property type="entry name" value="Zn2Cys6_DnaBD"/>
</dbReference>
<dbReference type="Pfam" id="PF00172">
    <property type="entry name" value="Zn_clus"/>
    <property type="match status" value="1"/>
</dbReference>
<dbReference type="PROSITE" id="PS00463">
    <property type="entry name" value="ZN2_CY6_FUNGAL_1"/>
    <property type="match status" value="1"/>
</dbReference>
<dbReference type="OrthoDB" id="4132249at2759"/>